<reference evidence="2" key="1">
    <citation type="submission" date="2024-07" db="EMBL/GenBank/DDBJ databases">
        <title>Complete genome sequence of Prevotella sp. YM-2024 GTC17253.</title>
        <authorList>
            <person name="Hayashi M."/>
            <person name="Muto Y."/>
            <person name="Tanaka K."/>
            <person name="Niwa H."/>
        </authorList>
    </citation>
    <scope>NUCLEOTIDE SEQUENCE</scope>
    <source>
        <strain evidence="2">GTC17253</strain>
    </source>
</reference>
<evidence type="ECO:0000313" key="2">
    <source>
        <dbReference type="EMBL" id="BFO71410.1"/>
    </source>
</evidence>
<keyword evidence="1" id="KW-0732">Signal</keyword>
<sequence>MNIKKILLSTTLVLGAASIQAQQPVEGTTYFLPKTAIKFNLLIEKTTVTPGQLALYADKYMRLRNVPQKPSTAYRLVSVNMRSVGIPDSAKQFTLQMDKKHIIYSVNRDENGVLLAVNAQPLKKQAYKPFKAARKPTLPDAHNYMTEDILAAGSSAKMAELIAREIYDIRDSRSQLSRGEAEFMPKDGEQLKLMFENLDTQEHALMQMFEGTTQKDTVETELTFVPEKEADKQLLFRFSKKLGMVDLDDLAGAPYLIKIEDLHDIATVQLGVENEKKSKDDIGLNVNLPGRIRITLFKVDEQWASFELYAAQFGRMEKISGEMFGKKINTNLVLNGITGNVESIRMQPQ</sequence>
<gene>
    <name evidence="2" type="ORF">GTC17253_13760</name>
</gene>
<dbReference type="InterPro" id="IPR032265">
    <property type="entry name" value="DUF4831"/>
</dbReference>
<dbReference type="EMBL" id="AP035785">
    <property type="protein sequence ID" value="BFO71410.1"/>
    <property type="molecule type" value="Genomic_DNA"/>
</dbReference>
<dbReference type="Pfam" id="PF16115">
    <property type="entry name" value="DUF4831"/>
    <property type="match status" value="1"/>
</dbReference>
<evidence type="ECO:0000256" key="1">
    <source>
        <dbReference type="SAM" id="SignalP"/>
    </source>
</evidence>
<feature type="signal peptide" evidence="1">
    <location>
        <begin position="1"/>
        <end position="21"/>
    </location>
</feature>
<dbReference type="AlphaFoldDB" id="A0AB33IP98"/>
<proteinExistence type="predicted"/>
<organism evidence="2">
    <name type="scientific">Prevotella sp. GTC17253</name>
    <dbReference type="NCBI Taxonomy" id="3236793"/>
    <lineage>
        <taxon>Bacteria</taxon>
        <taxon>Pseudomonadati</taxon>
        <taxon>Bacteroidota</taxon>
        <taxon>Bacteroidia</taxon>
        <taxon>Bacteroidales</taxon>
        <taxon>Prevotellaceae</taxon>
        <taxon>Prevotella</taxon>
    </lineage>
</organism>
<protein>
    <submittedName>
        <fullName evidence="2">DUF4831 family protein</fullName>
    </submittedName>
</protein>
<name>A0AB33IP98_9BACT</name>
<feature type="chain" id="PRO_5044204360" evidence="1">
    <location>
        <begin position="22"/>
        <end position="349"/>
    </location>
</feature>
<accession>A0AB33IP98</accession>